<dbReference type="RefSeq" id="WP_345232502.1">
    <property type="nucleotide sequence ID" value="NZ_BAABIQ010000039.1"/>
</dbReference>
<dbReference type="InterPro" id="IPR019239">
    <property type="entry name" value="VapB_antitoxin"/>
</dbReference>
<accession>A0ABP9BPG2</accession>
<proteinExistence type="predicted"/>
<comment type="caution">
    <text evidence="1">The sequence shown here is derived from an EMBL/GenBank/DDBJ whole genome shotgun (WGS) entry which is preliminary data.</text>
</comment>
<sequence>MYRFYLSLHIAKIISIRTNIELDEHLIQTALQISKLKTKKDVVHEALKQYIASMKRKNILSLREKGTWEGNLDQLRSL</sequence>
<evidence type="ECO:0000313" key="2">
    <source>
        <dbReference type="Proteomes" id="UP001501411"/>
    </source>
</evidence>
<keyword evidence="2" id="KW-1185">Reference proteome</keyword>
<gene>
    <name evidence="1" type="ORF">GCM10023231_28750</name>
</gene>
<reference evidence="2" key="1">
    <citation type="journal article" date="2019" name="Int. J. Syst. Evol. Microbiol.">
        <title>The Global Catalogue of Microorganisms (GCM) 10K type strain sequencing project: providing services to taxonomists for standard genome sequencing and annotation.</title>
        <authorList>
            <consortium name="The Broad Institute Genomics Platform"/>
            <consortium name="The Broad Institute Genome Sequencing Center for Infectious Disease"/>
            <person name="Wu L."/>
            <person name="Ma J."/>
        </authorList>
    </citation>
    <scope>NUCLEOTIDE SEQUENCE [LARGE SCALE GENOMIC DNA]</scope>
    <source>
        <strain evidence="2">JCM 18200</strain>
    </source>
</reference>
<name>A0ABP9BPG2_9SPHI</name>
<dbReference type="Proteomes" id="UP001501411">
    <property type="component" value="Unassembled WGS sequence"/>
</dbReference>
<organism evidence="1 2">
    <name type="scientific">Olivibacter ginsenosidimutans</name>
    <dbReference type="NCBI Taxonomy" id="1176537"/>
    <lineage>
        <taxon>Bacteria</taxon>
        <taxon>Pseudomonadati</taxon>
        <taxon>Bacteroidota</taxon>
        <taxon>Sphingobacteriia</taxon>
        <taxon>Sphingobacteriales</taxon>
        <taxon>Sphingobacteriaceae</taxon>
        <taxon>Olivibacter</taxon>
    </lineage>
</organism>
<evidence type="ECO:0000313" key="1">
    <source>
        <dbReference type="EMBL" id="GAA4798296.1"/>
    </source>
</evidence>
<dbReference type="EMBL" id="BAABIQ010000039">
    <property type="protein sequence ID" value="GAA4798296.1"/>
    <property type="molecule type" value="Genomic_DNA"/>
</dbReference>
<dbReference type="Pfam" id="PF09957">
    <property type="entry name" value="VapB_antitoxin"/>
    <property type="match status" value="1"/>
</dbReference>
<protein>
    <submittedName>
        <fullName evidence="1">Type II toxin-antitoxin system VapB family antitoxin</fullName>
    </submittedName>
</protein>